<proteinExistence type="predicted"/>
<dbReference type="PROSITE" id="PS50110">
    <property type="entry name" value="RESPONSE_REGULATORY"/>
    <property type="match status" value="1"/>
</dbReference>
<keyword evidence="3 4" id="KW-0597">Phosphoprotein</keyword>
<reference evidence="10 11" key="1">
    <citation type="journal article" date="2014" name="Int. J. Syst. Evol. Microbiol.">
        <title>Sneathiella chungangensis sp. nov., isolated from a marine sand, and emended description of the genus Sneathiella.</title>
        <authorList>
            <person name="Siamphan C."/>
            <person name="Kim H."/>
            <person name="Lee J.S."/>
            <person name="Kim W."/>
        </authorList>
    </citation>
    <scope>NUCLEOTIDE SEQUENCE [LARGE SCALE GENOMIC DNA]</scope>
    <source>
        <strain evidence="10 11">KCTC 32476</strain>
    </source>
</reference>
<dbReference type="SMART" id="SM00448">
    <property type="entry name" value="REC"/>
    <property type="match status" value="1"/>
</dbReference>
<dbReference type="Pfam" id="PF13426">
    <property type="entry name" value="PAS_9"/>
    <property type="match status" value="1"/>
</dbReference>
<keyword evidence="5" id="KW-1133">Transmembrane helix</keyword>
<dbReference type="InterPro" id="IPR035965">
    <property type="entry name" value="PAS-like_dom_sf"/>
</dbReference>
<gene>
    <name evidence="10" type="ORF">GQF03_02060</name>
</gene>
<dbReference type="EC" id="2.7.13.3" evidence="2"/>
<dbReference type="PANTHER" id="PTHR43065:SF42">
    <property type="entry name" value="TWO-COMPONENT SENSOR PPRA"/>
    <property type="match status" value="1"/>
</dbReference>
<evidence type="ECO:0000256" key="2">
    <source>
        <dbReference type="ARBA" id="ARBA00012438"/>
    </source>
</evidence>
<dbReference type="Pfam" id="PF02518">
    <property type="entry name" value="HATPase_c"/>
    <property type="match status" value="1"/>
</dbReference>
<feature type="domain" description="Response regulatory" evidence="7">
    <location>
        <begin position="712"/>
        <end position="829"/>
    </location>
</feature>
<feature type="transmembrane region" description="Helical" evidence="5">
    <location>
        <begin position="46"/>
        <end position="69"/>
    </location>
</feature>
<feature type="domain" description="Histidine kinase" evidence="6">
    <location>
        <begin position="464"/>
        <end position="687"/>
    </location>
</feature>
<accession>A0A845M952</accession>
<dbReference type="Pfam" id="PF00512">
    <property type="entry name" value="HisKA"/>
    <property type="match status" value="1"/>
</dbReference>
<feature type="domain" description="PAS" evidence="8">
    <location>
        <begin position="200"/>
        <end position="242"/>
    </location>
</feature>
<evidence type="ECO:0000256" key="5">
    <source>
        <dbReference type="SAM" id="Phobius"/>
    </source>
</evidence>
<dbReference type="Proteomes" id="UP000445696">
    <property type="component" value="Unassembled WGS sequence"/>
</dbReference>
<keyword evidence="11" id="KW-1185">Reference proteome</keyword>
<dbReference type="SMART" id="SM00388">
    <property type="entry name" value="HisKA"/>
    <property type="match status" value="1"/>
</dbReference>
<dbReference type="InterPro" id="IPR000700">
    <property type="entry name" value="PAS-assoc_C"/>
</dbReference>
<dbReference type="PROSITE" id="PS50113">
    <property type="entry name" value="PAC"/>
    <property type="match status" value="1"/>
</dbReference>
<dbReference type="InterPro" id="IPR036890">
    <property type="entry name" value="HATPase_C_sf"/>
</dbReference>
<dbReference type="CDD" id="cd00130">
    <property type="entry name" value="PAS"/>
    <property type="match status" value="2"/>
</dbReference>
<dbReference type="SUPFAM" id="SSF52172">
    <property type="entry name" value="CheY-like"/>
    <property type="match status" value="1"/>
</dbReference>
<dbReference type="Gene3D" id="3.30.565.10">
    <property type="entry name" value="Histidine kinase-like ATPase, C-terminal domain"/>
    <property type="match status" value="1"/>
</dbReference>
<dbReference type="Pfam" id="PF08448">
    <property type="entry name" value="PAS_4"/>
    <property type="match status" value="1"/>
</dbReference>
<dbReference type="InterPro" id="IPR003594">
    <property type="entry name" value="HATPase_dom"/>
</dbReference>
<dbReference type="InterPro" id="IPR036097">
    <property type="entry name" value="HisK_dim/P_sf"/>
</dbReference>
<dbReference type="InterPro" id="IPR005467">
    <property type="entry name" value="His_kinase_dom"/>
</dbReference>
<dbReference type="GO" id="GO:0000155">
    <property type="term" value="F:phosphorelay sensor kinase activity"/>
    <property type="evidence" value="ECO:0007669"/>
    <property type="project" value="InterPro"/>
</dbReference>
<dbReference type="NCBIfam" id="TIGR00229">
    <property type="entry name" value="sensory_box"/>
    <property type="match status" value="2"/>
</dbReference>
<comment type="catalytic activity">
    <reaction evidence="1">
        <text>ATP + protein L-histidine = ADP + protein N-phospho-L-histidine.</text>
        <dbReference type="EC" id="2.7.13.3"/>
    </reaction>
</comment>
<dbReference type="InterPro" id="IPR001789">
    <property type="entry name" value="Sig_transdc_resp-reg_receiver"/>
</dbReference>
<feature type="domain" description="PAC" evidence="9">
    <location>
        <begin position="274"/>
        <end position="326"/>
    </location>
</feature>
<dbReference type="CDD" id="cd00082">
    <property type="entry name" value="HisKA"/>
    <property type="match status" value="1"/>
</dbReference>
<dbReference type="PRINTS" id="PR00344">
    <property type="entry name" value="BCTRLSENSOR"/>
</dbReference>
<dbReference type="Pfam" id="PF00072">
    <property type="entry name" value="Response_reg"/>
    <property type="match status" value="1"/>
</dbReference>
<evidence type="ECO:0000256" key="1">
    <source>
        <dbReference type="ARBA" id="ARBA00000085"/>
    </source>
</evidence>
<dbReference type="SUPFAM" id="SSF47384">
    <property type="entry name" value="Homodimeric domain of signal transducing histidine kinase"/>
    <property type="match status" value="1"/>
</dbReference>
<dbReference type="Gene3D" id="3.30.450.20">
    <property type="entry name" value="PAS domain"/>
    <property type="match status" value="3"/>
</dbReference>
<dbReference type="SMART" id="SM00387">
    <property type="entry name" value="HATPase_c"/>
    <property type="match status" value="1"/>
</dbReference>
<evidence type="ECO:0000256" key="4">
    <source>
        <dbReference type="PROSITE-ProRule" id="PRU00169"/>
    </source>
</evidence>
<name>A0A845M952_9PROT</name>
<comment type="caution">
    <text evidence="10">The sequence shown here is derived from an EMBL/GenBank/DDBJ whole genome shotgun (WGS) entry which is preliminary data.</text>
</comment>
<dbReference type="InterPro" id="IPR003661">
    <property type="entry name" value="HisK_dim/P_dom"/>
</dbReference>
<dbReference type="SMART" id="SM00091">
    <property type="entry name" value="PAS"/>
    <property type="match status" value="3"/>
</dbReference>
<dbReference type="SUPFAM" id="SSF55874">
    <property type="entry name" value="ATPase domain of HSP90 chaperone/DNA topoisomerase II/histidine kinase"/>
    <property type="match status" value="1"/>
</dbReference>
<evidence type="ECO:0000259" key="8">
    <source>
        <dbReference type="PROSITE" id="PS50112"/>
    </source>
</evidence>
<dbReference type="SUPFAM" id="SSF55785">
    <property type="entry name" value="PYP-like sensor domain (PAS domain)"/>
    <property type="match status" value="3"/>
</dbReference>
<dbReference type="InterPro" id="IPR004358">
    <property type="entry name" value="Sig_transdc_His_kin-like_C"/>
</dbReference>
<dbReference type="InterPro" id="IPR000014">
    <property type="entry name" value="PAS"/>
</dbReference>
<dbReference type="FunFam" id="1.10.287.130:FF:000037">
    <property type="entry name" value="Hybrid sensor histidine kinase/response regulator"/>
    <property type="match status" value="1"/>
</dbReference>
<feature type="modified residue" description="4-aspartylphosphate" evidence="4">
    <location>
        <position position="763"/>
    </location>
</feature>
<evidence type="ECO:0000259" key="6">
    <source>
        <dbReference type="PROSITE" id="PS50109"/>
    </source>
</evidence>
<dbReference type="InterPro" id="IPR011006">
    <property type="entry name" value="CheY-like_superfamily"/>
</dbReference>
<dbReference type="EMBL" id="WTVA01000001">
    <property type="protein sequence ID" value="MZR21108.1"/>
    <property type="molecule type" value="Genomic_DNA"/>
</dbReference>
<dbReference type="PROSITE" id="PS50109">
    <property type="entry name" value="HIS_KIN"/>
    <property type="match status" value="1"/>
</dbReference>
<sequence>MAQQVNRRRRNPKFFMGVDARQLAAAFFLVAALIVISALLGRELSFINIVILSAMVVSAMGLGLWYLIFHGLRQAASGNLDLLSDVIATSPEGRLLTTKDGRFVYANAAYRKLLDLPARDDRQTLAAYFDADEQAREKIEKLLKAAVYDGTTGGRIDIKTASGRWLSILAHAIDVLPDNIIWYVTETTRQHRLEEEERVAREKLSEYFNNAPVGFYSLDGDGNLQFANRIFADWLGYQQEELNEGHLPFSSLVVKSDDAQLDLMEVFSADGPLYEGELTLRRRDGTQLPVHVTQTIVRDENDAVLGSRSVVRELLQEKEWRERVANAELHFRRFFEAAPIGILLLDAKGVVLEANPAFRALTGTVLNKAVGSHITELVEDGDRPQLQQKLMEAVASDMAAPSLEVKLQGATERAASFYISAIAGEEPADGRLLVHVVDTSVQRSLEVQFAQSQKMQAVGQLAGGIAHDFNNLLTAMIGFCDLLLLRHQVGDPSYSDINQIKQNANRAAGLVRQLLAFSRQQTLRPEVTDLTDVLAELSNLLRRLIGEAIQLKISHARDLWLVKVDRGQFEQVVINLAVNARDAMSGDGLLSFETENLTIAPGQKGFNELIPPGDYILVKVSDTGTGIPEDVIEKIFDPFFTTKKVGEGTGLGLSTVYGIIKQTGGYIFAENNDDKGTTFNIYLPRYAEEARRADAAEISQHSAHRDLTGKGTILLVEDEDPVRLFAARALENKGYTVLQADSGETALEVAEGHDGKIDLLITDVVMPIMDGPTLVKNILGKTPDLKVIFISGYAEDAFRKDLDFDVSKIDFLPKPFSLKEIATKVKEVLVRETN</sequence>
<organism evidence="10 11">
    <name type="scientific">Sneathiella chungangensis</name>
    <dbReference type="NCBI Taxonomy" id="1418234"/>
    <lineage>
        <taxon>Bacteria</taxon>
        <taxon>Pseudomonadati</taxon>
        <taxon>Pseudomonadota</taxon>
        <taxon>Alphaproteobacteria</taxon>
        <taxon>Sneathiellales</taxon>
        <taxon>Sneathiellaceae</taxon>
        <taxon>Sneathiella</taxon>
    </lineage>
</organism>
<evidence type="ECO:0000313" key="10">
    <source>
        <dbReference type="EMBL" id="MZR21108.1"/>
    </source>
</evidence>
<dbReference type="Pfam" id="PF13188">
    <property type="entry name" value="PAS_8"/>
    <property type="match status" value="1"/>
</dbReference>
<dbReference type="PANTHER" id="PTHR43065">
    <property type="entry name" value="SENSOR HISTIDINE KINASE"/>
    <property type="match status" value="1"/>
</dbReference>
<keyword evidence="5" id="KW-0812">Transmembrane</keyword>
<dbReference type="InterPro" id="IPR013656">
    <property type="entry name" value="PAS_4"/>
</dbReference>
<evidence type="ECO:0000256" key="3">
    <source>
        <dbReference type="ARBA" id="ARBA00022553"/>
    </source>
</evidence>
<dbReference type="RefSeq" id="WP_161337525.1">
    <property type="nucleotide sequence ID" value="NZ_JBHSDG010000002.1"/>
</dbReference>
<dbReference type="OrthoDB" id="9796100at2"/>
<keyword evidence="5" id="KW-0472">Membrane</keyword>
<dbReference type="Gene3D" id="1.10.287.130">
    <property type="match status" value="1"/>
</dbReference>
<dbReference type="PROSITE" id="PS50112">
    <property type="entry name" value="PAS"/>
    <property type="match status" value="2"/>
</dbReference>
<protein>
    <recommendedName>
        <fullName evidence="2">histidine kinase</fullName>
        <ecNumber evidence="2">2.7.13.3</ecNumber>
    </recommendedName>
</protein>
<evidence type="ECO:0000313" key="11">
    <source>
        <dbReference type="Proteomes" id="UP000445696"/>
    </source>
</evidence>
<feature type="transmembrane region" description="Helical" evidence="5">
    <location>
        <begin position="20"/>
        <end position="40"/>
    </location>
</feature>
<evidence type="ECO:0000259" key="7">
    <source>
        <dbReference type="PROSITE" id="PS50110"/>
    </source>
</evidence>
<dbReference type="AlphaFoldDB" id="A0A845M952"/>
<evidence type="ECO:0000259" key="9">
    <source>
        <dbReference type="PROSITE" id="PS50113"/>
    </source>
</evidence>
<feature type="domain" description="PAS" evidence="8">
    <location>
        <begin position="327"/>
        <end position="397"/>
    </location>
</feature>
<dbReference type="Gene3D" id="3.40.50.2300">
    <property type="match status" value="1"/>
</dbReference>